<protein>
    <submittedName>
        <fullName evidence="5">Unannotated protein</fullName>
    </submittedName>
</protein>
<organism evidence="5">
    <name type="scientific">freshwater metagenome</name>
    <dbReference type="NCBI Taxonomy" id="449393"/>
    <lineage>
        <taxon>unclassified sequences</taxon>
        <taxon>metagenomes</taxon>
        <taxon>ecological metagenomes</taxon>
    </lineage>
</organism>
<dbReference type="EMBL" id="CAEZUF010000129">
    <property type="protein sequence ID" value="CAB4599527.1"/>
    <property type="molecule type" value="Genomic_DNA"/>
</dbReference>
<gene>
    <name evidence="5" type="ORF">UFOPK1791_01032</name>
</gene>
<dbReference type="InterPro" id="IPR006059">
    <property type="entry name" value="SBP"/>
</dbReference>
<dbReference type="AlphaFoldDB" id="A0A6J6GED1"/>
<dbReference type="PROSITE" id="PS51318">
    <property type="entry name" value="TAT"/>
    <property type="match status" value="1"/>
</dbReference>
<proteinExistence type="predicted"/>
<keyword evidence="4" id="KW-0574">Periplasm</keyword>
<dbReference type="GO" id="GO:0042597">
    <property type="term" value="C:periplasmic space"/>
    <property type="evidence" value="ECO:0007669"/>
    <property type="project" value="UniProtKB-SubCell"/>
</dbReference>
<sequence length="401" mass="43741">MSANQNEKLNPVTKSIINAQLSRRGVLAGVGAIGASVALASCGTGSGDTATKTIEDVSDTEKIVRWASWPYYLDFDEDSKKYPTLEAFAAKTGITPTYKEDIDDNNTFYGKVQGQLKIGSDIGYDVVTPTDWMVDRWIQLGYAAKFDEANIPNKTNIRAILNDVGYDQGRQYSLTWQSGFAGFGWNTEKIKKGVHTIDDLFAKENKGRIMVLSELRDTMGIIMQYQGVDPSGAFTEDQYMNAIDFLKGKIADGFIRQVKGNAYTESLVSGDAVAVIGWSGDLFVLKSENAGKFDFAIPDSGGTLWSDNVLIPSTSAHKKNAEALINYYYEPAVAAQVAAYVNYICPVEAAQPELEKIDPALAASPYIFPDAATLAKVKVFRGLTTDESTKFQTAFDEATGN</sequence>
<dbReference type="Gene3D" id="3.40.190.10">
    <property type="entry name" value="Periplasmic binding protein-like II"/>
    <property type="match status" value="2"/>
</dbReference>
<dbReference type="GO" id="GO:0019808">
    <property type="term" value="F:polyamine binding"/>
    <property type="evidence" value="ECO:0007669"/>
    <property type="project" value="InterPro"/>
</dbReference>
<evidence type="ECO:0000256" key="3">
    <source>
        <dbReference type="ARBA" id="ARBA00022729"/>
    </source>
</evidence>
<dbReference type="CDD" id="cd13590">
    <property type="entry name" value="PBP2_PotD_PotF_like"/>
    <property type="match status" value="1"/>
</dbReference>
<dbReference type="PANTHER" id="PTHR30222">
    <property type="entry name" value="SPERMIDINE/PUTRESCINE-BINDING PERIPLASMIC PROTEIN"/>
    <property type="match status" value="1"/>
</dbReference>
<evidence type="ECO:0000256" key="2">
    <source>
        <dbReference type="ARBA" id="ARBA00022448"/>
    </source>
</evidence>
<dbReference type="PANTHER" id="PTHR30222:SF17">
    <property type="entry name" value="SPERMIDINE_PUTRESCINE-BINDING PERIPLASMIC PROTEIN"/>
    <property type="match status" value="1"/>
</dbReference>
<dbReference type="InterPro" id="IPR001188">
    <property type="entry name" value="Sperm_putr-bd"/>
</dbReference>
<reference evidence="5" key="1">
    <citation type="submission" date="2020-05" db="EMBL/GenBank/DDBJ databases">
        <authorList>
            <person name="Chiriac C."/>
            <person name="Salcher M."/>
            <person name="Ghai R."/>
            <person name="Kavagutti S V."/>
        </authorList>
    </citation>
    <scope>NUCLEOTIDE SEQUENCE</scope>
</reference>
<accession>A0A6J6GED1</accession>
<evidence type="ECO:0000256" key="1">
    <source>
        <dbReference type="ARBA" id="ARBA00004418"/>
    </source>
</evidence>
<comment type="subcellular location">
    <subcellularLocation>
        <location evidence="1">Periplasm</location>
    </subcellularLocation>
</comment>
<keyword evidence="2" id="KW-0813">Transport</keyword>
<evidence type="ECO:0000256" key="4">
    <source>
        <dbReference type="ARBA" id="ARBA00022764"/>
    </source>
</evidence>
<dbReference type="InterPro" id="IPR006311">
    <property type="entry name" value="TAT_signal"/>
</dbReference>
<evidence type="ECO:0000313" key="5">
    <source>
        <dbReference type="EMBL" id="CAB4599527.1"/>
    </source>
</evidence>
<dbReference type="GO" id="GO:0015846">
    <property type="term" value="P:polyamine transport"/>
    <property type="evidence" value="ECO:0007669"/>
    <property type="project" value="InterPro"/>
</dbReference>
<dbReference type="SUPFAM" id="SSF53850">
    <property type="entry name" value="Periplasmic binding protein-like II"/>
    <property type="match status" value="1"/>
</dbReference>
<dbReference type="Pfam" id="PF13416">
    <property type="entry name" value="SBP_bac_8"/>
    <property type="match status" value="1"/>
</dbReference>
<keyword evidence="3" id="KW-0732">Signal</keyword>
<name>A0A6J6GED1_9ZZZZ</name>
<dbReference type="PRINTS" id="PR00909">
    <property type="entry name" value="SPERMDNBNDNG"/>
</dbReference>